<gene>
    <name evidence="1" type="ORF">LCGC14_1522520</name>
</gene>
<evidence type="ECO:0000313" key="1">
    <source>
        <dbReference type="EMBL" id="KKM62351.1"/>
    </source>
</evidence>
<organism evidence="1">
    <name type="scientific">marine sediment metagenome</name>
    <dbReference type="NCBI Taxonomy" id="412755"/>
    <lineage>
        <taxon>unclassified sequences</taxon>
        <taxon>metagenomes</taxon>
        <taxon>ecological metagenomes</taxon>
    </lineage>
</organism>
<protein>
    <submittedName>
        <fullName evidence="1">Uncharacterized protein</fullName>
    </submittedName>
</protein>
<dbReference type="AlphaFoldDB" id="A0A0F9JJ45"/>
<reference evidence="1" key="1">
    <citation type="journal article" date="2015" name="Nature">
        <title>Complex archaea that bridge the gap between prokaryotes and eukaryotes.</title>
        <authorList>
            <person name="Spang A."/>
            <person name="Saw J.H."/>
            <person name="Jorgensen S.L."/>
            <person name="Zaremba-Niedzwiedzka K."/>
            <person name="Martijn J."/>
            <person name="Lind A.E."/>
            <person name="van Eijk R."/>
            <person name="Schleper C."/>
            <person name="Guy L."/>
            <person name="Ettema T.J."/>
        </authorList>
    </citation>
    <scope>NUCLEOTIDE SEQUENCE</scope>
</reference>
<proteinExistence type="predicted"/>
<name>A0A0F9JJ45_9ZZZZ</name>
<comment type="caution">
    <text evidence="1">The sequence shown here is derived from an EMBL/GenBank/DDBJ whole genome shotgun (WGS) entry which is preliminary data.</text>
</comment>
<sequence length="66" mass="7543">MEHTPEQGENRVDLPLEINWPAEFKVEPQCFPFILAFQDTSHTTVAAPWALRQWLEGNDEYLGGGD</sequence>
<accession>A0A0F9JJ45</accession>
<dbReference type="EMBL" id="LAZR01011311">
    <property type="protein sequence ID" value="KKM62351.1"/>
    <property type="molecule type" value="Genomic_DNA"/>
</dbReference>